<dbReference type="eggNOG" id="ENOG50332YV">
    <property type="taxonomic scope" value="Bacteria"/>
</dbReference>
<dbReference type="Proteomes" id="UP000007730">
    <property type="component" value="Chromosome"/>
</dbReference>
<organism evidence="1 2">
    <name type="scientific">Afipia carboxidovorans (strain ATCC 49405 / DSM 1227 / KCTC 32145 / OM5)</name>
    <name type="common">Oligotropha carboxidovorans</name>
    <dbReference type="NCBI Taxonomy" id="504832"/>
    <lineage>
        <taxon>Bacteria</taxon>
        <taxon>Pseudomonadati</taxon>
        <taxon>Pseudomonadota</taxon>
        <taxon>Alphaproteobacteria</taxon>
        <taxon>Hyphomicrobiales</taxon>
        <taxon>Nitrobacteraceae</taxon>
        <taxon>Afipia</taxon>
    </lineage>
</organism>
<keyword evidence="2" id="KW-1185">Reference proteome</keyword>
<dbReference type="RefSeq" id="WP_012563992.1">
    <property type="nucleotide sequence ID" value="NC_011386.1"/>
</dbReference>
<reference evidence="1 2" key="1">
    <citation type="journal article" date="2011" name="J. Bacteriol.">
        <title>Complete genome sequences of the chemolithoautotrophic Oligotropha carboxidovorans strains OM4 and OM5.</title>
        <authorList>
            <person name="Volland S."/>
            <person name="Rachinger M."/>
            <person name="Strittmatter A."/>
            <person name="Daniel R."/>
            <person name="Gottschalk G."/>
            <person name="Meyer O."/>
        </authorList>
    </citation>
    <scope>NUCLEOTIDE SEQUENCE [LARGE SCALE GENOMIC DNA]</scope>
    <source>
        <strain evidence="2">ATCC 49405 / DSM 1227 / KCTC 32145 / OM5</strain>
    </source>
</reference>
<dbReference type="KEGG" id="oca:OCAR_6857"/>
<evidence type="ECO:0000313" key="2">
    <source>
        <dbReference type="Proteomes" id="UP000007730"/>
    </source>
</evidence>
<sequence length="103" mass="10993">MKHYVGDRTIDGVQVSVDGVPLSPRTDVMQYSDNGIEWGYEGESPLQLAFALLMDHLGDAEAAKASSSAFMKSVVANFGNEWEMTSDDIAQALAILKGGKAVA</sequence>
<name>B6JE73_AFIC5</name>
<evidence type="ECO:0000313" key="1">
    <source>
        <dbReference type="EMBL" id="AEI05940.1"/>
    </source>
</evidence>
<dbReference type="AlphaFoldDB" id="B6JE73"/>
<dbReference type="EMBL" id="CP002826">
    <property type="protein sequence ID" value="AEI05940.1"/>
    <property type="molecule type" value="Genomic_DNA"/>
</dbReference>
<gene>
    <name evidence="1" type="ordered locus">OCA5_c12220</name>
</gene>
<dbReference type="HOGENOM" id="CLU_165408_0_0_5"/>
<protein>
    <submittedName>
        <fullName evidence="1">Uncharacterized protein</fullName>
    </submittedName>
</protein>
<dbReference type="OrthoDB" id="7855040at2"/>
<accession>B6JE73</accession>
<dbReference type="Pfam" id="PF19663">
    <property type="entry name" value="DUF6166"/>
    <property type="match status" value="1"/>
</dbReference>
<proteinExistence type="predicted"/>
<dbReference type="InterPro" id="IPR046164">
    <property type="entry name" value="DUF6166"/>
</dbReference>
<dbReference type="KEGG" id="ocg:OCA5_c12220"/>
<dbReference type="PATRIC" id="fig|504832.7.peg.1298"/>
<dbReference type="STRING" id="504832.OCA5_c12220"/>